<sequence>MKTSVTIRMGAAHHDVTIKKPDGSKVIFDYRTMSKDEKRVFHREFMNAFRARNS</sequence>
<gene>
    <name evidence="1" type="ORF">HU230_18835</name>
</gene>
<evidence type="ECO:0000313" key="1">
    <source>
        <dbReference type="EMBL" id="NVL07760.1"/>
    </source>
</evidence>
<dbReference type="RefSeq" id="WP_176531379.1">
    <property type="nucleotide sequence ID" value="NZ_CP088022.1"/>
</dbReference>
<dbReference type="EMBL" id="JABWSX010000001">
    <property type="protein sequence ID" value="NVL07760.1"/>
    <property type="molecule type" value="Genomic_DNA"/>
</dbReference>
<dbReference type="AlphaFoldDB" id="A0A973WR98"/>
<organism evidence="1">
    <name type="scientific">Bradyrhizobium quebecense</name>
    <dbReference type="NCBI Taxonomy" id="2748629"/>
    <lineage>
        <taxon>Bacteria</taxon>
        <taxon>Pseudomonadati</taxon>
        <taxon>Pseudomonadota</taxon>
        <taxon>Alphaproteobacteria</taxon>
        <taxon>Hyphomicrobiales</taxon>
        <taxon>Nitrobacteraceae</taxon>
        <taxon>Bradyrhizobium</taxon>
    </lineage>
</organism>
<proteinExistence type="predicted"/>
<reference evidence="1" key="1">
    <citation type="submission" date="2020-06" db="EMBL/GenBank/DDBJ databases">
        <title>Whole Genome Sequence of Bradyrhizobium sp. Strain 66S1MB.</title>
        <authorList>
            <person name="Bromfield E."/>
            <person name="Cloutier S."/>
        </authorList>
    </citation>
    <scope>NUCLEOTIDE SEQUENCE</scope>
    <source>
        <strain evidence="1">66S1MB</strain>
    </source>
</reference>
<name>A0A973WR98_9BRAD</name>
<comment type="caution">
    <text evidence="1">The sequence shown here is derived from an EMBL/GenBank/DDBJ whole genome shotgun (WGS) entry which is preliminary data.</text>
</comment>
<protein>
    <submittedName>
        <fullName evidence="1">Uncharacterized protein</fullName>
    </submittedName>
</protein>
<accession>A0A973WR98</accession>